<keyword evidence="2" id="KW-1185">Reference proteome</keyword>
<dbReference type="Proteomes" id="UP000054166">
    <property type="component" value="Unassembled WGS sequence"/>
</dbReference>
<dbReference type="InParanoid" id="A0A0C3EY47"/>
<dbReference type="EMBL" id="KN833025">
    <property type="protein sequence ID" value="KIM77440.1"/>
    <property type="molecule type" value="Genomic_DNA"/>
</dbReference>
<proteinExistence type="predicted"/>
<accession>A0A0C3EY47</accession>
<organism evidence="1 2">
    <name type="scientific">Piloderma croceum (strain F 1598)</name>
    <dbReference type="NCBI Taxonomy" id="765440"/>
    <lineage>
        <taxon>Eukaryota</taxon>
        <taxon>Fungi</taxon>
        <taxon>Dikarya</taxon>
        <taxon>Basidiomycota</taxon>
        <taxon>Agaricomycotina</taxon>
        <taxon>Agaricomycetes</taxon>
        <taxon>Agaricomycetidae</taxon>
        <taxon>Atheliales</taxon>
        <taxon>Atheliaceae</taxon>
        <taxon>Piloderma</taxon>
    </lineage>
</organism>
<gene>
    <name evidence="1" type="ORF">PILCRDRAFT_825411</name>
</gene>
<dbReference type="AlphaFoldDB" id="A0A0C3EY47"/>
<reference evidence="1 2" key="1">
    <citation type="submission" date="2014-04" db="EMBL/GenBank/DDBJ databases">
        <authorList>
            <consortium name="DOE Joint Genome Institute"/>
            <person name="Kuo A."/>
            <person name="Tarkka M."/>
            <person name="Buscot F."/>
            <person name="Kohler A."/>
            <person name="Nagy L.G."/>
            <person name="Floudas D."/>
            <person name="Copeland A."/>
            <person name="Barry K.W."/>
            <person name="Cichocki N."/>
            <person name="Veneault-Fourrey C."/>
            <person name="LaButti K."/>
            <person name="Lindquist E.A."/>
            <person name="Lipzen A."/>
            <person name="Lundell T."/>
            <person name="Morin E."/>
            <person name="Murat C."/>
            <person name="Sun H."/>
            <person name="Tunlid A."/>
            <person name="Henrissat B."/>
            <person name="Grigoriev I.V."/>
            <person name="Hibbett D.S."/>
            <person name="Martin F."/>
            <person name="Nordberg H.P."/>
            <person name="Cantor M.N."/>
            <person name="Hua S.X."/>
        </authorList>
    </citation>
    <scope>NUCLEOTIDE SEQUENCE [LARGE SCALE GENOMIC DNA]</scope>
    <source>
        <strain evidence="1 2">F 1598</strain>
    </source>
</reference>
<dbReference type="HOGENOM" id="CLU_2638943_0_0_1"/>
<name>A0A0C3EY47_PILCF</name>
<evidence type="ECO:0000313" key="2">
    <source>
        <dbReference type="Proteomes" id="UP000054166"/>
    </source>
</evidence>
<evidence type="ECO:0000313" key="1">
    <source>
        <dbReference type="EMBL" id="KIM77440.1"/>
    </source>
</evidence>
<protein>
    <submittedName>
        <fullName evidence="1">Uncharacterized protein</fullName>
    </submittedName>
</protein>
<reference evidence="2" key="2">
    <citation type="submission" date="2015-01" db="EMBL/GenBank/DDBJ databases">
        <title>Evolutionary Origins and Diversification of the Mycorrhizal Mutualists.</title>
        <authorList>
            <consortium name="DOE Joint Genome Institute"/>
            <consortium name="Mycorrhizal Genomics Consortium"/>
            <person name="Kohler A."/>
            <person name="Kuo A."/>
            <person name="Nagy L.G."/>
            <person name="Floudas D."/>
            <person name="Copeland A."/>
            <person name="Barry K.W."/>
            <person name="Cichocki N."/>
            <person name="Veneault-Fourrey C."/>
            <person name="LaButti K."/>
            <person name="Lindquist E.A."/>
            <person name="Lipzen A."/>
            <person name="Lundell T."/>
            <person name="Morin E."/>
            <person name="Murat C."/>
            <person name="Riley R."/>
            <person name="Ohm R."/>
            <person name="Sun H."/>
            <person name="Tunlid A."/>
            <person name="Henrissat B."/>
            <person name="Grigoriev I.V."/>
            <person name="Hibbett D.S."/>
            <person name="Martin F."/>
        </authorList>
    </citation>
    <scope>NUCLEOTIDE SEQUENCE [LARGE SCALE GENOMIC DNA]</scope>
    <source>
        <strain evidence="2">F 1598</strain>
    </source>
</reference>
<sequence length="77" mass="8711">MLTILDYLLFMSTTSTSFFDDLDTAIACYFDSSSSRKLSAAVEKTFRGSNFIREVDSYKLFAIVAANRLYTKPFAIL</sequence>